<accession>A0A8J4RBY4</accession>
<dbReference type="AlphaFoldDB" id="A0A8J4RBY4"/>
<dbReference type="EMBL" id="JRKL02001496">
    <property type="protein sequence ID" value="KAF3963680.1"/>
    <property type="molecule type" value="Genomic_DNA"/>
</dbReference>
<organism evidence="1 2">
    <name type="scientific">Castanea mollissima</name>
    <name type="common">Chinese chestnut</name>
    <dbReference type="NCBI Taxonomy" id="60419"/>
    <lineage>
        <taxon>Eukaryota</taxon>
        <taxon>Viridiplantae</taxon>
        <taxon>Streptophyta</taxon>
        <taxon>Embryophyta</taxon>
        <taxon>Tracheophyta</taxon>
        <taxon>Spermatophyta</taxon>
        <taxon>Magnoliopsida</taxon>
        <taxon>eudicotyledons</taxon>
        <taxon>Gunneridae</taxon>
        <taxon>Pentapetalae</taxon>
        <taxon>rosids</taxon>
        <taxon>fabids</taxon>
        <taxon>Fagales</taxon>
        <taxon>Fagaceae</taxon>
        <taxon>Castanea</taxon>
    </lineage>
</organism>
<evidence type="ECO:0000313" key="1">
    <source>
        <dbReference type="EMBL" id="KAF3963680.1"/>
    </source>
</evidence>
<evidence type="ECO:0000313" key="2">
    <source>
        <dbReference type="Proteomes" id="UP000737018"/>
    </source>
</evidence>
<comment type="caution">
    <text evidence="1">The sequence shown here is derived from an EMBL/GenBank/DDBJ whole genome shotgun (WGS) entry which is preliminary data.</text>
</comment>
<protein>
    <submittedName>
        <fullName evidence="1">Uncharacterized protein</fullName>
    </submittedName>
</protein>
<keyword evidence="2" id="KW-1185">Reference proteome</keyword>
<proteinExistence type="predicted"/>
<name>A0A8J4RBY4_9ROSI</name>
<gene>
    <name evidence="1" type="ORF">CMV_011955</name>
</gene>
<sequence>MRISIDTSDTTTKKRNKILKLTWGIIDEVTQNWGKLSLTQREVVEHDFKDTDVVEGAAIVARFFTKRRVNLEVVANTLKSALKTELSFEIHDLPARRVTREVGERIGRTMDKVEEVDVSAIDNLLGKYIRVRIQCLETRGREDGTGVNYATVGISAVDLGPIEKGIFDHGGHGWGFRGGGIEKETGGPIG</sequence>
<reference evidence="1" key="1">
    <citation type="submission" date="2020-03" db="EMBL/GenBank/DDBJ databases">
        <title>Castanea mollissima Vanexum genome sequencing.</title>
        <authorList>
            <person name="Staton M."/>
        </authorList>
    </citation>
    <scope>NUCLEOTIDE SEQUENCE</scope>
    <source>
        <tissue evidence="1">Leaf</tissue>
    </source>
</reference>
<dbReference type="Proteomes" id="UP000737018">
    <property type="component" value="Unassembled WGS sequence"/>
</dbReference>